<reference evidence="2" key="1">
    <citation type="submission" date="2021-10" db="EMBL/GenBank/DDBJ databases">
        <authorList>
            <person name="Dean J.D."/>
            <person name="Kim M.K."/>
            <person name="Newey C.N."/>
            <person name="Stoker T.S."/>
            <person name="Thompson D.W."/>
            <person name="Grose J.H."/>
        </authorList>
    </citation>
    <scope>NUCLEOTIDE SEQUENCE</scope>
    <source>
        <strain evidence="2">BT178</strain>
    </source>
</reference>
<comment type="caution">
    <text evidence="2">The sequence shown here is derived from an EMBL/GenBank/DDBJ whole genome shotgun (WGS) entry which is preliminary data.</text>
</comment>
<keyword evidence="3" id="KW-1185">Reference proteome</keyword>
<evidence type="ECO:0000313" key="3">
    <source>
        <dbReference type="Proteomes" id="UP001165296"/>
    </source>
</evidence>
<dbReference type="SUPFAM" id="SSF47240">
    <property type="entry name" value="Ferritin-like"/>
    <property type="match status" value="1"/>
</dbReference>
<dbReference type="Proteomes" id="UP001165296">
    <property type="component" value="Unassembled WGS sequence"/>
</dbReference>
<feature type="compositionally biased region" description="Low complexity" evidence="1">
    <location>
        <begin position="215"/>
        <end position="229"/>
    </location>
</feature>
<sequence length="327" mass="34395">MDLFQIITEIEKVDPEVYERFDTRRRVFKHLSGMGKKLTAAAVPGFVAALFNKAYGQNAGPSVADVLNLALSLEYLEYYFYDTGLNTPGLIPDADRQAITTIRNDESGHIKVLREALTKVGGTAIPDPGRATFDYSGGKGSGLGPFAAALLPGGTALYYGVAQSFVDTGVRAYKGGAPFLMTNADILEQALNIHSVEARHSSHIRTIRRGLAAAVSGPGAATTPPGADPKLSPKSWISGNDQGGPSPNTNPSTADVYGPGTNPPPPGVPTGITFPGEDNVAQAGRTITTDSTISAAAASEAFDEPLDYVKVKAIARNFVKPNTLFLD</sequence>
<evidence type="ECO:0000313" key="2">
    <source>
        <dbReference type="EMBL" id="MCB2409428.1"/>
    </source>
</evidence>
<proteinExistence type="predicted"/>
<accession>A0ABS8AV38</accession>
<dbReference type="EMBL" id="JAJADR010000004">
    <property type="protein sequence ID" value="MCB2409428.1"/>
    <property type="molecule type" value="Genomic_DNA"/>
</dbReference>
<dbReference type="CDD" id="cd00657">
    <property type="entry name" value="Ferritin_like"/>
    <property type="match status" value="1"/>
</dbReference>
<feature type="compositionally biased region" description="Polar residues" evidence="1">
    <location>
        <begin position="235"/>
        <end position="253"/>
    </location>
</feature>
<dbReference type="InterPro" id="IPR009078">
    <property type="entry name" value="Ferritin-like_SF"/>
</dbReference>
<dbReference type="RefSeq" id="WP_226177085.1">
    <property type="nucleotide sequence ID" value="NZ_JAJADR010000004.1"/>
</dbReference>
<feature type="region of interest" description="Disordered" evidence="1">
    <location>
        <begin position="215"/>
        <end position="275"/>
    </location>
</feature>
<gene>
    <name evidence="2" type="ORF">LGH74_15660</name>
</gene>
<dbReference type="Pfam" id="PF13668">
    <property type="entry name" value="Ferritin_2"/>
    <property type="match status" value="1"/>
</dbReference>
<protein>
    <submittedName>
        <fullName evidence="2">Ferritin-like domain-containing protein</fullName>
    </submittedName>
</protein>
<name>A0ABS8AV38_9BACT</name>
<organism evidence="2 3">
    <name type="scientific">Hymenobacter lucidus</name>
    <dbReference type="NCBI Taxonomy" id="2880930"/>
    <lineage>
        <taxon>Bacteria</taxon>
        <taxon>Pseudomonadati</taxon>
        <taxon>Bacteroidota</taxon>
        <taxon>Cytophagia</taxon>
        <taxon>Cytophagales</taxon>
        <taxon>Hymenobacteraceae</taxon>
        <taxon>Hymenobacter</taxon>
    </lineage>
</organism>
<evidence type="ECO:0000256" key="1">
    <source>
        <dbReference type="SAM" id="MobiDB-lite"/>
    </source>
</evidence>